<comment type="similarity">
    <text evidence="3 11">Belongs to the binding-protein-dependent transport system permease family. CysTW subfamily.</text>
</comment>
<name>A0ABW3HEL4_9GAMM</name>
<evidence type="ECO:0000256" key="4">
    <source>
        <dbReference type="ARBA" id="ARBA00022448"/>
    </source>
</evidence>
<evidence type="ECO:0000256" key="7">
    <source>
        <dbReference type="ARBA" id="ARBA00022692"/>
    </source>
</evidence>
<evidence type="ECO:0000256" key="8">
    <source>
        <dbReference type="ARBA" id="ARBA00022989"/>
    </source>
</evidence>
<dbReference type="PROSITE" id="PS50928">
    <property type="entry name" value="ABC_TM1"/>
    <property type="match status" value="1"/>
</dbReference>
<dbReference type="Gene3D" id="1.10.3720.10">
    <property type="entry name" value="MetI-like"/>
    <property type="match status" value="1"/>
</dbReference>
<evidence type="ECO:0000313" key="14">
    <source>
        <dbReference type="Proteomes" id="UP001597044"/>
    </source>
</evidence>
<gene>
    <name evidence="13" type="primary">modB</name>
    <name evidence="13" type="ORF">ACFQ0F_01400</name>
</gene>
<dbReference type="SUPFAM" id="SSF161098">
    <property type="entry name" value="MetI-like"/>
    <property type="match status" value="1"/>
</dbReference>
<keyword evidence="4 10" id="KW-0813">Transport</keyword>
<feature type="transmembrane region" description="Helical" evidence="10">
    <location>
        <begin position="88"/>
        <end position="108"/>
    </location>
</feature>
<keyword evidence="8 10" id="KW-1133">Transmembrane helix</keyword>
<dbReference type="PANTHER" id="PTHR30183:SF8">
    <property type="entry name" value="MOLYBDENUM TRANSPORT SYSTEM PERMEASE"/>
    <property type="match status" value="1"/>
</dbReference>
<protein>
    <recommendedName>
        <fullName evidence="11">Molybdenum transport system permease</fullName>
    </recommendedName>
</protein>
<keyword evidence="5" id="KW-1003">Cell membrane</keyword>
<evidence type="ECO:0000256" key="2">
    <source>
        <dbReference type="ARBA" id="ARBA00004651"/>
    </source>
</evidence>
<proteinExistence type="inferred from homology"/>
<dbReference type="RefSeq" id="WP_379068277.1">
    <property type="nucleotide sequence ID" value="NZ_JBHTIT010000001.1"/>
</dbReference>
<evidence type="ECO:0000256" key="9">
    <source>
        <dbReference type="ARBA" id="ARBA00023136"/>
    </source>
</evidence>
<dbReference type="Proteomes" id="UP001597044">
    <property type="component" value="Unassembled WGS sequence"/>
</dbReference>
<organism evidence="13 14">
    <name type="scientific">Paraperlucidibaca wandonensis</name>
    <dbReference type="NCBI Taxonomy" id="1268273"/>
    <lineage>
        <taxon>Bacteria</taxon>
        <taxon>Pseudomonadati</taxon>
        <taxon>Pseudomonadota</taxon>
        <taxon>Gammaproteobacteria</taxon>
        <taxon>Moraxellales</taxon>
        <taxon>Moraxellaceae</taxon>
        <taxon>Paraperlucidibaca</taxon>
    </lineage>
</organism>
<keyword evidence="11" id="KW-0997">Cell inner membrane</keyword>
<keyword evidence="14" id="KW-1185">Reference proteome</keyword>
<evidence type="ECO:0000256" key="6">
    <source>
        <dbReference type="ARBA" id="ARBA00022505"/>
    </source>
</evidence>
<dbReference type="EMBL" id="JBHTIT010000001">
    <property type="protein sequence ID" value="MFD0949060.1"/>
    <property type="molecule type" value="Genomic_DNA"/>
</dbReference>
<dbReference type="InterPro" id="IPR000515">
    <property type="entry name" value="MetI-like"/>
</dbReference>
<comment type="subcellular location">
    <subcellularLocation>
        <location evidence="11">Cell inner membrane</location>
        <topology evidence="11">Multi-pass membrane protein</topology>
    </subcellularLocation>
    <subcellularLocation>
        <location evidence="2 10">Cell membrane</location>
        <topology evidence="2 10">Multi-pass membrane protein</topology>
    </subcellularLocation>
</comment>
<dbReference type="PANTHER" id="PTHR30183">
    <property type="entry name" value="MOLYBDENUM TRANSPORT SYSTEM PERMEASE PROTEIN MODB"/>
    <property type="match status" value="1"/>
</dbReference>
<evidence type="ECO:0000256" key="1">
    <source>
        <dbReference type="ARBA" id="ARBA00002949"/>
    </source>
</evidence>
<dbReference type="CDD" id="cd06261">
    <property type="entry name" value="TM_PBP2"/>
    <property type="match status" value="1"/>
</dbReference>
<comment type="caution">
    <text evidence="11">Lacks conserved residue(s) required for the propagation of feature annotation.</text>
</comment>
<keyword evidence="9 10" id="KW-0472">Membrane</keyword>
<dbReference type="InterPro" id="IPR011867">
    <property type="entry name" value="ModB_ABC"/>
</dbReference>
<evidence type="ECO:0000256" key="11">
    <source>
        <dbReference type="RuleBase" id="RU365097"/>
    </source>
</evidence>
<feature type="transmembrane region" description="Helical" evidence="10">
    <location>
        <begin position="12"/>
        <end position="37"/>
    </location>
</feature>
<keyword evidence="6 11" id="KW-0500">Molybdenum</keyword>
<dbReference type="Pfam" id="PF00528">
    <property type="entry name" value="BPD_transp_1"/>
    <property type="match status" value="1"/>
</dbReference>
<evidence type="ECO:0000259" key="12">
    <source>
        <dbReference type="PROSITE" id="PS50928"/>
    </source>
</evidence>
<reference evidence="14" key="1">
    <citation type="journal article" date="2019" name="Int. J. Syst. Evol. Microbiol.">
        <title>The Global Catalogue of Microorganisms (GCM) 10K type strain sequencing project: providing services to taxonomists for standard genome sequencing and annotation.</title>
        <authorList>
            <consortium name="The Broad Institute Genomics Platform"/>
            <consortium name="The Broad Institute Genome Sequencing Center for Infectious Disease"/>
            <person name="Wu L."/>
            <person name="Ma J."/>
        </authorList>
    </citation>
    <scope>NUCLEOTIDE SEQUENCE [LARGE SCALE GENOMIC DNA]</scope>
    <source>
        <strain evidence="14">CCUG 63419</strain>
    </source>
</reference>
<feature type="transmembrane region" description="Helical" evidence="10">
    <location>
        <begin position="49"/>
        <end position="68"/>
    </location>
</feature>
<evidence type="ECO:0000256" key="5">
    <source>
        <dbReference type="ARBA" id="ARBA00022475"/>
    </source>
</evidence>
<dbReference type="InterPro" id="IPR035906">
    <property type="entry name" value="MetI-like_sf"/>
</dbReference>
<evidence type="ECO:0000256" key="3">
    <source>
        <dbReference type="ARBA" id="ARBA00007069"/>
    </source>
</evidence>
<evidence type="ECO:0000256" key="10">
    <source>
        <dbReference type="RuleBase" id="RU363032"/>
    </source>
</evidence>
<feature type="domain" description="ABC transmembrane type-1" evidence="12">
    <location>
        <begin position="11"/>
        <end position="215"/>
    </location>
</feature>
<keyword evidence="7 10" id="KW-0812">Transmembrane</keyword>
<feature type="transmembrane region" description="Helical" evidence="10">
    <location>
        <begin position="194"/>
        <end position="216"/>
    </location>
</feature>
<sequence>MSFSADDLVALWLTVKLATTVTVVLLVICTPLAWWLATTASRWRGPISAIVALPLVLPPTVLGFYFLLGMGPNGAIGQLTHALGLGYLPFHFSGLVLASVCYSLPFVVQPIQNAMEAIPKSQLEAAATLGAGPIDRFFSVILPLAKPGFISAALLGFAHTVGEFGVVLMIGGNIPDETRVVSVALYDHVEAMNYGQAHGLAAVLLTFSFITLLVLYSRSPRALMLVRSRP</sequence>
<dbReference type="NCBIfam" id="TIGR02141">
    <property type="entry name" value="modB_ABC"/>
    <property type="match status" value="1"/>
</dbReference>
<comment type="function">
    <text evidence="1 11">Part of the binding-protein-dependent transport system for molybdenum; probably responsible for the translocation of the substrate across the membrane.</text>
</comment>
<accession>A0ABW3HEL4</accession>
<comment type="caution">
    <text evidence="13">The sequence shown here is derived from an EMBL/GenBank/DDBJ whole genome shotgun (WGS) entry which is preliminary data.</text>
</comment>
<evidence type="ECO:0000313" key="13">
    <source>
        <dbReference type="EMBL" id="MFD0949060.1"/>
    </source>
</evidence>